<dbReference type="EMBL" id="LANV01000001">
    <property type="protein sequence ID" value="KJV63736.1"/>
    <property type="molecule type" value="Genomic_DNA"/>
</dbReference>
<sequence length="41" mass="5058">MYDKQLMRSMYEKYAVVFMLIISVSMDIFIPNFYMKNRKVI</sequence>
<dbReference type="AlphaFoldDB" id="A0A0F3N7N4"/>
<feature type="transmembrane region" description="Helical" evidence="1">
    <location>
        <begin position="14"/>
        <end position="35"/>
    </location>
</feature>
<evidence type="ECO:0000313" key="3">
    <source>
        <dbReference type="Proteomes" id="UP000033441"/>
    </source>
</evidence>
<proteinExistence type="predicted"/>
<name>A0A0F3N7N4_ANAPH</name>
<comment type="caution">
    <text evidence="2">The sequence shown here is derived from an EMBL/GenBank/DDBJ whole genome shotgun (WGS) entry which is preliminary data.</text>
</comment>
<evidence type="ECO:0000256" key="1">
    <source>
        <dbReference type="SAM" id="Phobius"/>
    </source>
</evidence>
<dbReference type="PATRIC" id="fig|1359152.3.peg.469"/>
<organism evidence="2 3">
    <name type="scientific">Anaplasma phagocytophilum str. ApMUC09</name>
    <dbReference type="NCBI Taxonomy" id="1359152"/>
    <lineage>
        <taxon>Bacteria</taxon>
        <taxon>Pseudomonadati</taxon>
        <taxon>Pseudomonadota</taxon>
        <taxon>Alphaproteobacteria</taxon>
        <taxon>Rickettsiales</taxon>
        <taxon>Anaplasmataceae</taxon>
        <taxon>Anaplasma</taxon>
        <taxon>phagocytophilum group</taxon>
    </lineage>
</organism>
<keyword evidence="1" id="KW-0472">Membrane</keyword>
<evidence type="ECO:0000313" key="2">
    <source>
        <dbReference type="EMBL" id="KJV63736.1"/>
    </source>
</evidence>
<protein>
    <submittedName>
        <fullName evidence="2">Putative membrane protein</fullName>
    </submittedName>
</protein>
<keyword evidence="1" id="KW-0812">Transmembrane</keyword>
<reference evidence="2 3" key="1">
    <citation type="submission" date="2015-02" db="EMBL/GenBank/DDBJ databases">
        <title>Genome Sequencing of Rickettsiales.</title>
        <authorList>
            <person name="Daugherty S.C."/>
            <person name="Su Q."/>
            <person name="Abolude K."/>
            <person name="Beier-Sexton M."/>
            <person name="Carlyon J.A."/>
            <person name="Carter R."/>
            <person name="Day N.P."/>
            <person name="Dumler S.J."/>
            <person name="Dyachenko V."/>
            <person name="Godinez A."/>
            <person name="Kurtti T.J."/>
            <person name="Lichay M."/>
            <person name="Mullins K.E."/>
            <person name="Ott S."/>
            <person name="Pappas-Brown V."/>
            <person name="Paris D.H."/>
            <person name="Patel P."/>
            <person name="Richards A.L."/>
            <person name="Sadzewicz L."/>
            <person name="Sears K."/>
            <person name="Seidman D."/>
            <person name="Sengamalay N."/>
            <person name="Stenos J."/>
            <person name="Tallon L.J."/>
            <person name="Vincent G."/>
            <person name="Fraser C.M."/>
            <person name="Munderloh U."/>
            <person name="Dunning-Hotopp J.C."/>
        </authorList>
    </citation>
    <scope>NUCLEOTIDE SEQUENCE [LARGE SCALE GENOMIC DNA]</scope>
    <source>
        <strain evidence="2 3">ApMUC09</strain>
    </source>
</reference>
<dbReference type="Proteomes" id="UP000033441">
    <property type="component" value="Unassembled WGS sequence"/>
</dbReference>
<gene>
    <name evidence="2" type="ORF">APHMUC_0446</name>
</gene>
<accession>A0A0F3N7N4</accession>
<keyword evidence="1" id="KW-1133">Transmembrane helix</keyword>